<dbReference type="AlphaFoldDB" id="A0A031FN29"/>
<proteinExistence type="predicted"/>
<accession>A0A031FN29</accession>
<dbReference type="EMBL" id="JFYO01000007">
    <property type="protein sequence ID" value="EZP26234.1"/>
    <property type="molecule type" value="Genomic_DNA"/>
</dbReference>
<evidence type="ECO:0000313" key="1">
    <source>
        <dbReference type="EMBL" id="EZP26234.1"/>
    </source>
</evidence>
<dbReference type="SUPFAM" id="SSF46955">
    <property type="entry name" value="Putative DNA-binding domain"/>
    <property type="match status" value="1"/>
</dbReference>
<protein>
    <recommendedName>
        <fullName evidence="3">Helix-turn-helix domain-containing protein</fullName>
    </recommendedName>
</protein>
<dbReference type="RefSeq" id="WP_036313147.1">
    <property type="nucleotide sequence ID" value="NZ_JFYO01000007.1"/>
</dbReference>
<evidence type="ECO:0008006" key="3">
    <source>
        <dbReference type="Google" id="ProtNLM"/>
    </source>
</evidence>
<dbReference type="Proteomes" id="UP000024001">
    <property type="component" value="Unassembled WGS sequence"/>
</dbReference>
<sequence>MDAADEWLDLDDAAEMMHMTRAALAQLRYRGGGPTFYRISAKTILYKHSGVLEWMESRACTRTDDVLTSR</sequence>
<gene>
    <name evidence="1" type="ORF">BW34_02566</name>
</gene>
<dbReference type="OrthoDB" id="3267842at2"/>
<keyword evidence="2" id="KW-1185">Reference proteome</keyword>
<name>A0A031FN29_9MICO</name>
<evidence type="ECO:0000313" key="2">
    <source>
        <dbReference type="Proteomes" id="UP000024001"/>
    </source>
</evidence>
<dbReference type="PATRIC" id="fig|273677.3.peg.2546"/>
<comment type="caution">
    <text evidence="1">The sequence shown here is derived from an EMBL/GenBank/DDBJ whole genome shotgun (WGS) entry which is preliminary data.</text>
</comment>
<organism evidence="1 2">
    <name type="scientific">Microbacterium oleivorans</name>
    <dbReference type="NCBI Taxonomy" id="273677"/>
    <lineage>
        <taxon>Bacteria</taxon>
        <taxon>Bacillati</taxon>
        <taxon>Actinomycetota</taxon>
        <taxon>Actinomycetes</taxon>
        <taxon>Micrococcales</taxon>
        <taxon>Microbacteriaceae</taxon>
        <taxon>Microbacterium</taxon>
    </lineage>
</organism>
<reference evidence="1 2" key="1">
    <citation type="submission" date="2014-03" db="EMBL/GenBank/DDBJ databases">
        <title>Draft Genome Sequences of 13 Willow Endophytes.</title>
        <authorList>
            <person name="Gan H.Y."/>
            <person name="Gan H.M."/>
            <person name="Savka M.A."/>
            <person name="Hudson A.O."/>
        </authorList>
    </citation>
    <scope>NUCLEOTIDE SEQUENCE [LARGE SCALE GENOMIC DNA]</scope>
    <source>
        <strain evidence="1 2">RIT293</strain>
    </source>
</reference>
<dbReference type="InterPro" id="IPR009061">
    <property type="entry name" value="DNA-bd_dom_put_sf"/>
</dbReference>